<dbReference type="KEGG" id="vg:10973851"/>
<dbReference type="OrthoDB" id="23416at10239"/>
<sequence>MGFYNTNCSLFYLLLDDNSESAEAFDVIVNVIQNSDVLKNDTEEFMRRPAELLLPLYDLSHEELYMYLWNVKYRNELFLPEKWCVLYFKNSSNTCFSCSTESPSLYQSRVFHAEHFDDMAKIAFDRTNYCVLCRRAIYTVLDVD</sequence>
<reference evidence="1 2" key="1">
    <citation type="journal article" date="2008" name="Virus Genes">
        <title>Genomic sequence analysis of a granulovirus isolated from the Old World bollworm, Helicoverpa armigera.</title>
        <authorList>
            <person name="Harrison R.L."/>
            <person name="Popham H.J."/>
        </authorList>
    </citation>
    <scope>NUCLEOTIDE SEQUENCE [LARGE SCALE GENOMIC DNA]</scope>
</reference>
<evidence type="ECO:0000313" key="1">
    <source>
        <dbReference type="EMBL" id="ABY47858.1"/>
    </source>
</evidence>
<dbReference type="Proteomes" id="UP000203266">
    <property type="component" value="Segment"/>
</dbReference>
<organism evidence="1 2">
    <name type="scientific">Helicoverpa armigera granulovirus</name>
    <dbReference type="NCBI Taxonomy" id="489830"/>
    <lineage>
        <taxon>Viruses</taxon>
        <taxon>Viruses incertae sedis</taxon>
        <taxon>Naldaviricetes</taxon>
        <taxon>Lefavirales</taxon>
        <taxon>Baculoviridae</taxon>
        <taxon>Betabaculovirus</taxon>
        <taxon>Betabaculovirus helarmigerae</taxon>
    </lineage>
</organism>
<keyword evidence="2" id="KW-1185">Reference proteome</keyword>
<dbReference type="GeneID" id="10973851"/>
<proteinExistence type="predicted"/>
<name>A9YN09_9BBAC</name>
<dbReference type="RefSeq" id="YP_001649149.1">
    <property type="nucleotide sequence ID" value="NC_010240.1"/>
</dbReference>
<evidence type="ECO:0000313" key="2">
    <source>
        <dbReference type="Proteomes" id="UP000203266"/>
    </source>
</evidence>
<accession>A9YN09</accession>
<protein>
    <submittedName>
        <fullName evidence="1">Uncharacterized protein</fullName>
    </submittedName>
</protein>
<dbReference type="EMBL" id="EU255577">
    <property type="protein sequence ID" value="ABY47858.1"/>
    <property type="molecule type" value="Genomic_DNA"/>
</dbReference>